<evidence type="ECO:0000313" key="2">
    <source>
        <dbReference type="EMBL" id="HGZ44140.1"/>
    </source>
</evidence>
<dbReference type="EMBL" id="DSQF01000025">
    <property type="protein sequence ID" value="HGZ44140.1"/>
    <property type="molecule type" value="Genomic_DNA"/>
</dbReference>
<dbReference type="SUPFAM" id="SSF51905">
    <property type="entry name" value="FAD/NAD(P)-binding domain"/>
    <property type="match status" value="1"/>
</dbReference>
<dbReference type="InterPro" id="IPR002937">
    <property type="entry name" value="Amino_oxidase"/>
</dbReference>
<reference evidence="2" key="1">
    <citation type="journal article" date="2020" name="mSystems">
        <title>Genome- and Community-Level Interaction Insights into Carbon Utilization and Element Cycling Functions of Hydrothermarchaeota in Hydrothermal Sediment.</title>
        <authorList>
            <person name="Zhou Z."/>
            <person name="Liu Y."/>
            <person name="Xu W."/>
            <person name="Pan J."/>
            <person name="Luo Z.H."/>
            <person name="Li M."/>
        </authorList>
    </citation>
    <scope>NUCLEOTIDE SEQUENCE [LARGE SCALE GENOMIC DNA]</scope>
    <source>
        <strain evidence="2">SpSt-381</strain>
    </source>
</reference>
<feature type="domain" description="Amine oxidase" evidence="1">
    <location>
        <begin position="99"/>
        <end position="336"/>
    </location>
</feature>
<dbReference type="Pfam" id="PF01593">
    <property type="entry name" value="Amino_oxidase"/>
    <property type="match status" value="1"/>
</dbReference>
<dbReference type="PROSITE" id="PS51257">
    <property type="entry name" value="PROKAR_LIPOPROTEIN"/>
    <property type="match status" value="1"/>
</dbReference>
<name>A0A832I687_UNCEI</name>
<dbReference type="AlphaFoldDB" id="A0A832I687"/>
<accession>A0A832I687</accession>
<protein>
    <submittedName>
        <fullName evidence="2">FAD-dependent oxidoreductase</fullName>
    </submittedName>
</protein>
<organism evidence="2">
    <name type="scientific">Eiseniibacteriota bacterium</name>
    <dbReference type="NCBI Taxonomy" id="2212470"/>
    <lineage>
        <taxon>Bacteria</taxon>
        <taxon>Candidatus Eiseniibacteriota</taxon>
    </lineage>
</organism>
<evidence type="ECO:0000259" key="1">
    <source>
        <dbReference type="Pfam" id="PF01593"/>
    </source>
</evidence>
<comment type="caution">
    <text evidence="2">The sequence shown here is derived from an EMBL/GenBank/DDBJ whole genome shotgun (WGS) entry which is preliminary data.</text>
</comment>
<dbReference type="Pfam" id="PF13450">
    <property type="entry name" value="NAD_binding_8"/>
    <property type="match status" value="1"/>
</dbReference>
<dbReference type="PANTHER" id="PTHR16128:SF5">
    <property type="entry name" value="FAD_NAD(P)-BINDING OXIDOREDUCTASE FAMILY PROTEIN"/>
    <property type="match status" value="1"/>
</dbReference>
<sequence length="349" mass="37241">MERTAVVIGAGVAGLACARELARRGVSAVVLERARGVGGRCATRRVEGQAVDHGVAFLHAVSREFGDALHELPAASRIPGWPLRVRGERMACQPSAYRPGRRRFAVHEGVSAFPKTLARDLDVRLGVDVVALREDGDRLVALGADGAAWRGRYLVVACAVDQSLRLIEPLAAGWPGAGAALERIRAVPVQPALTVIAGYPPEVADPPFDIWHPIEATMLHTVSHDSTKRINPRWRVLVLQGRPTFSRERLEAPEASWTAELLWEAGELLGRWAERPAWVQSHRWRSGRVLAADLLGDGVSLVAPGGAGLAVIGDAFASDPGLEGAYLSGVAMAEQIAEAALERGLAGPP</sequence>
<dbReference type="InterPro" id="IPR036188">
    <property type="entry name" value="FAD/NAD-bd_sf"/>
</dbReference>
<dbReference type="PANTHER" id="PTHR16128">
    <property type="entry name" value="FAD/NAD(P)-BINDING OXIDOREDUCTASE FAMILY PROTEIN"/>
    <property type="match status" value="1"/>
</dbReference>
<proteinExistence type="predicted"/>
<dbReference type="Gene3D" id="3.90.660.10">
    <property type="match status" value="1"/>
</dbReference>
<gene>
    <name evidence="2" type="ORF">ENR23_12130</name>
</gene>
<dbReference type="Gene3D" id="3.50.50.60">
    <property type="entry name" value="FAD/NAD(P)-binding domain"/>
    <property type="match status" value="1"/>
</dbReference>
<dbReference type="GO" id="GO:0016491">
    <property type="term" value="F:oxidoreductase activity"/>
    <property type="evidence" value="ECO:0007669"/>
    <property type="project" value="InterPro"/>
</dbReference>